<dbReference type="EC" id="2.7.13.3" evidence="2"/>
<keyword evidence="8" id="KW-0902">Two-component regulatory system</keyword>
<evidence type="ECO:0000256" key="2">
    <source>
        <dbReference type="ARBA" id="ARBA00012438"/>
    </source>
</evidence>
<evidence type="ECO:0000256" key="5">
    <source>
        <dbReference type="ARBA" id="ARBA00022741"/>
    </source>
</evidence>
<evidence type="ECO:0000256" key="8">
    <source>
        <dbReference type="ARBA" id="ARBA00023012"/>
    </source>
</evidence>
<dbReference type="PANTHER" id="PTHR24421:SF10">
    <property type="entry name" value="NITRATE_NITRITE SENSOR PROTEIN NARQ"/>
    <property type="match status" value="1"/>
</dbReference>
<sequence length="265" mass="29589">MQPTQDNIVILVVLGMATTFLLVTSFILFSIRNQNKLLKQRQDFQEAQIKHQKELLHAVIESQEAERKRIGQDLHDDVGTTISGLRLLIEMFKPADENDSAYNEFKRSTKTIIDKIVKDVRNISHNLSPTTLRYYGLAAAITEHCTIINQSGKLEIVIENEAEEALAKLDMPAATAIYRVLEELINNTIKHSGASKAQIDIKTFANNLAIKYMDNGKGLTTVPAGAKKGMGMQNIESRLLNINAKFDIAAYDSKGFAIDINYPLV</sequence>
<dbReference type="PANTHER" id="PTHR24421">
    <property type="entry name" value="NITRATE/NITRITE SENSOR PROTEIN NARX-RELATED"/>
    <property type="match status" value="1"/>
</dbReference>
<comment type="catalytic activity">
    <reaction evidence="1">
        <text>ATP + protein L-histidine = ADP + protein N-phospho-L-histidine.</text>
        <dbReference type="EC" id="2.7.13.3"/>
    </reaction>
</comment>
<keyword evidence="9" id="KW-0812">Transmembrane</keyword>
<feature type="transmembrane region" description="Helical" evidence="9">
    <location>
        <begin position="6"/>
        <end position="31"/>
    </location>
</feature>
<evidence type="ECO:0000259" key="10">
    <source>
        <dbReference type="Pfam" id="PF07730"/>
    </source>
</evidence>
<keyword evidence="6" id="KW-0418">Kinase</keyword>
<comment type="caution">
    <text evidence="11">The sequence shown here is derived from an EMBL/GenBank/DDBJ whole genome shotgun (WGS) entry which is preliminary data.</text>
</comment>
<keyword evidence="9" id="KW-0472">Membrane</keyword>
<name>A0A563U0T5_9SPHI</name>
<keyword evidence="9" id="KW-1133">Transmembrane helix</keyword>
<gene>
    <name evidence="11" type="ORF">FPZ43_17355</name>
</gene>
<reference evidence="11 12" key="1">
    <citation type="submission" date="2019-07" db="EMBL/GenBank/DDBJ databases">
        <authorList>
            <person name="Kim J."/>
        </authorList>
    </citation>
    <scope>NUCLEOTIDE SEQUENCE [LARGE SCALE GENOMIC DNA]</scope>
    <source>
        <strain evidence="12">dk17</strain>
    </source>
</reference>
<dbReference type="GO" id="GO:0016020">
    <property type="term" value="C:membrane"/>
    <property type="evidence" value="ECO:0007669"/>
    <property type="project" value="InterPro"/>
</dbReference>
<dbReference type="GO" id="GO:0000155">
    <property type="term" value="F:phosphorelay sensor kinase activity"/>
    <property type="evidence" value="ECO:0007669"/>
    <property type="project" value="InterPro"/>
</dbReference>
<keyword evidence="12" id="KW-1185">Reference proteome</keyword>
<proteinExistence type="predicted"/>
<evidence type="ECO:0000256" key="4">
    <source>
        <dbReference type="ARBA" id="ARBA00022679"/>
    </source>
</evidence>
<dbReference type="RefSeq" id="WP_146383208.1">
    <property type="nucleotide sequence ID" value="NZ_VOEJ01000009.1"/>
</dbReference>
<dbReference type="InterPro" id="IPR050482">
    <property type="entry name" value="Sensor_HK_TwoCompSys"/>
</dbReference>
<dbReference type="InterPro" id="IPR036890">
    <property type="entry name" value="HATPase_C_sf"/>
</dbReference>
<dbReference type="SUPFAM" id="SSF55874">
    <property type="entry name" value="ATPase domain of HSP90 chaperone/DNA topoisomerase II/histidine kinase"/>
    <property type="match status" value="1"/>
</dbReference>
<dbReference type="GO" id="GO:0046983">
    <property type="term" value="F:protein dimerization activity"/>
    <property type="evidence" value="ECO:0007669"/>
    <property type="project" value="InterPro"/>
</dbReference>
<dbReference type="GO" id="GO:0005524">
    <property type="term" value="F:ATP binding"/>
    <property type="evidence" value="ECO:0007669"/>
    <property type="project" value="UniProtKB-KW"/>
</dbReference>
<dbReference type="Gene3D" id="3.30.565.10">
    <property type="entry name" value="Histidine kinase-like ATPase, C-terminal domain"/>
    <property type="match status" value="1"/>
</dbReference>
<evidence type="ECO:0000313" key="11">
    <source>
        <dbReference type="EMBL" id="TWR25237.1"/>
    </source>
</evidence>
<dbReference type="CDD" id="cd16917">
    <property type="entry name" value="HATPase_UhpB-NarQ-NarX-like"/>
    <property type="match status" value="1"/>
</dbReference>
<dbReference type="AlphaFoldDB" id="A0A563U0T5"/>
<evidence type="ECO:0000256" key="6">
    <source>
        <dbReference type="ARBA" id="ARBA00022777"/>
    </source>
</evidence>
<dbReference type="Pfam" id="PF07730">
    <property type="entry name" value="HisKA_3"/>
    <property type="match status" value="1"/>
</dbReference>
<evidence type="ECO:0000256" key="1">
    <source>
        <dbReference type="ARBA" id="ARBA00000085"/>
    </source>
</evidence>
<dbReference type="OrthoDB" id="5401121at2"/>
<keyword evidence="3" id="KW-0597">Phosphoprotein</keyword>
<keyword evidence="5" id="KW-0547">Nucleotide-binding</keyword>
<organism evidence="11 12">
    <name type="scientific">Mucilaginibacter pallidiroseus</name>
    <dbReference type="NCBI Taxonomy" id="2599295"/>
    <lineage>
        <taxon>Bacteria</taxon>
        <taxon>Pseudomonadati</taxon>
        <taxon>Bacteroidota</taxon>
        <taxon>Sphingobacteriia</taxon>
        <taxon>Sphingobacteriales</taxon>
        <taxon>Sphingobacteriaceae</taxon>
        <taxon>Mucilaginibacter</taxon>
    </lineage>
</organism>
<protein>
    <recommendedName>
        <fullName evidence="2">histidine kinase</fullName>
        <ecNumber evidence="2">2.7.13.3</ecNumber>
    </recommendedName>
</protein>
<evidence type="ECO:0000313" key="12">
    <source>
        <dbReference type="Proteomes" id="UP000320042"/>
    </source>
</evidence>
<dbReference type="EMBL" id="VOEJ01000009">
    <property type="protein sequence ID" value="TWR25237.1"/>
    <property type="molecule type" value="Genomic_DNA"/>
</dbReference>
<evidence type="ECO:0000256" key="7">
    <source>
        <dbReference type="ARBA" id="ARBA00022840"/>
    </source>
</evidence>
<keyword evidence="4" id="KW-0808">Transferase</keyword>
<evidence type="ECO:0000256" key="9">
    <source>
        <dbReference type="SAM" id="Phobius"/>
    </source>
</evidence>
<accession>A0A563U0T5</accession>
<evidence type="ECO:0000256" key="3">
    <source>
        <dbReference type="ARBA" id="ARBA00022553"/>
    </source>
</evidence>
<dbReference type="Proteomes" id="UP000320042">
    <property type="component" value="Unassembled WGS sequence"/>
</dbReference>
<dbReference type="InterPro" id="IPR011712">
    <property type="entry name" value="Sig_transdc_His_kin_sub3_dim/P"/>
</dbReference>
<keyword evidence="7" id="KW-0067">ATP-binding</keyword>
<dbReference type="Gene3D" id="1.20.5.1930">
    <property type="match status" value="1"/>
</dbReference>
<feature type="domain" description="Signal transduction histidine kinase subgroup 3 dimerisation and phosphoacceptor" evidence="10">
    <location>
        <begin position="66"/>
        <end position="132"/>
    </location>
</feature>